<dbReference type="Gene3D" id="3.90.20.20">
    <property type="match status" value="1"/>
</dbReference>
<dbReference type="InterPro" id="IPR013805">
    <property type="entry name" value="GrpE_CC"/>
</dbReference>
<evidence type="ECO:0000256" key="3">
    <source>
        <dbReference type="ARBA" id="ARBA00023186"/>
    </source>
</evidence>
<dbReference type="SUPFAM" id="SSF51064">
    <property type="entry name" value="Head domain of nucleotide exchange factor GrpE"/>
    <property type="match status" value="1"/>
</dbReference>
<dbReference type="SUPFAM" id="SSF58014">
    <property type="entry name" value="Coiled-coil domain of nucleotide exchange factor GrpE"/>
    <property type="match status" value="1"/>
</dbReference>
<accession>A0A1R1Y866</accession>
<evidence type="ECO:0000256" key="1">
    <source>
        <dbReference type="ARBA" id="ARBA00004305"/>
    </source>
</evidence>
<dbReference type="FunFam" id="2.30.22.10:FF:000002">
    <property type="entry name" value="GrpE protein homolog"/>
    <property type="match status" value="1"/>
</dbReference>
<name>A0A1R1Y866_9FUNG</name>
<dbReference type="PRINTS" id="PR00773">
    <property type="entry name" value="GRPEPROTEIN"/>
</dbReference>
<dbReference type="OrthoDB" id="201635at2759"/>
<evidence type="ECO:0000256" key="4">
    <source>
        <dbReference type="RuleBase" id="RU000640"/>
    </source>
</evidence>
<dbReference type="GO" id="GO:0051087">
    <property type="term" value="F:protein-folding chaperone binding"/>
    <property type="evidence" value="ECO:0007669"/>
    <property type="project" value="InterPro"/>
</dbReference>
<dbReference type="PANTHER" id="PTHR21237:SF23">
    <property type="entry name" value="GRPE PROTEIN HOMOLOG, MITOCHONDRIAL"/>
    <property type="match status" value="1"/>
</dbReference>
<sequence length="216" mass="23906">MLSVFSKSAVSGPIRAMLARNAASTARANFHSTAKNQNEQKEGDSKVAEFEKKIAEHEAKIKELKDGYLRALAECENLRTRYKTEVDNSKKFAIRNFSKDLIDTVDILHLAIKNTPAEFVNVTASTTVAGAEKAIRDLSQGVDMTMKNLLKTLERHGVVQFNPLDQKFDPNTCHAVYQVPMPGKEPGSVFTVEKTGYKIHDTVLRPAQVGVVSESK</sequence>
<dbReference type="InterPro" id="IPR000740">
    <property type="entry name" value="GrpE"/>
</dbReference>
<dbReference type="InterPro" id="IPR009012">
    <property type="entry name" value="GrpE_head"/>
</dbReference>
<keyword evidence="3 4" id="KW-0143">Chaperone</keyword>
<reference evidence="8" key="1">
    <citation type="submission" date="2017-01" db="EMBL/GenBank/DDBJ databases">
        <authorList>
            <person name="Wang Y."/>
            <person name="White M."/>
            <person name="Kvist S."/>
            <person name="Moncalvo J.-M."/>
        </authorList>
    </citation>
    <scope>NUCLEOTIDE SEQUENCE [LARGE SCALE GENOMIC DNA]</scope>
    <source>
        <strain evidence="8">ID-206-W2</strain>
    </source>
</reference>
<organism evidence="7 8">
    <name type="scientific">Smittium culicis</name>
    <dbReference type="NCBI Taxonomy" id="133412"/>
    <lineage>
        <taxon>Eukaryota</taxon>
        <taxon>Fungi</taxon>
        <taxon>Fungi incertae sedis</taxon>
        <taxon>Zoopagomycota</taxon>
        <taxon>Kickxellomycotina</taxon>
        <taxon>Harpellomycetes</taxon>
        <taxon>Harpellales</taxon>
        <taxon>Legeriomycetaceae</taxon>
        <taxon>Smittium</taxon>
    </lineage>
</organism>
<dbReference type="GO" id="GO:0000774">
    <property type="term" value="F:adenyl-nucleotide exchange factor activity"/>
    <property type="evidence" value="ECO:0007669"/>
    <property type="project" value="InterPro"/>
</dbReference>
<dbReference type="GO" id="GO:0042803">
    <property type="term" value="F:protein homodimerization activity"/>
    <property type="evidence" value="ECO:0007669"/>
    <property type="project" value="InterPro"/>
</dbReference>
<dbReference type="GO" id="GO:0030150">
    <property type="term" value="P:protein import into mitochondrial matrix"/>
    <property type="evidence" value="ECO:0007669"/>
    <property type="project" value="TreeGrafter"/>
</dbReference>
<evidence type="ECO:0000313" key="8">
    <source>
        <dbReference type="Proteomes" id="UP000187429"/>
    </source>
</evidence>
<dbReference type="Proteomes" id="UP000187429">
    <property type="component" value="Unassembled WGS sequence"/>
</dbReference>
<gene>
    <name evidence="7" type="ORF">AYI69_g5097</name>
</gene>
<evidence type="ECO:0000256" key="6">
    <source>
        <dbReference type="SAM" id="Coils"/>
    </source>
</evidence>
<dbReference type="HAMAP" id="MF_01151">
    <property type="entry name" value="GrpE"/>
    <property type="match status" value="1"/>
</dbReference>
<feature type="coiled-coil region" evidence="6">
    <location>
        <begin position="47"/>
        <end position="81"/>
    </location>
</feature>
<evidence type="ECO:0000256" key="2">
    <source>
        <dbReference type="ARBA" id="ARBA00009054"/>
    </source>
</evidence>
<comment type="subcellular location">
    <subcellularLocation>
        <location evidence="1 4">Mitochondrion matrix</location>
    </subcellularLocation>
</comment>
<dbReference type="PANTHER" id="PTHR21237">
    <property type="entry name" value="GRPE PROTEIN"/>
    <property type="match status" value="1"/>
</dbReference>
<comment type="caution">
    <text evidence="7">The sequence shown here is derived from an EMBL/GenBank/DDBJ whole genome shotgun (WGS) entry which is preliminary data.</text>
</comment>
<keyword evidence="6" id="KW-0175">Coiled coil</keyword>
<dbReference type="Gene3D" id="2.30.22.10">
    <property type="entry name" value="Head domain of nucleotide exchange factor GrpE"/>
    <property type="match status" value="1"/>
</dbReference>
<keyword evidence="8" id="KW-1185">Reference proteome</keyword>
<keyword evidence="4" id="KW-0496">Mitochondrion</keyword>
<dbReference type="PROSITE" id="PS01071">
    <property type="entry name" value="GRPE"/>
    <property type="match status" value="1"/>
</dbReference>
<evidence type="ECO:0000313" key="7">
    <source>
        <dbReference type="EMBL" id="OMJ23141.1"/>
    </source>
</evidence>
<dbReference type="AlphaFoldDB" id="A0A1R1Y866"/>
<dbReference type="Pfam" id="PF01025">
    <property type="entry name" value="GrpE"/>
    <property type="match status" value="1"/>
</dbReference>
<evidence type="ECO:0000256" key="5">
    <source>
        <dbReference type="RuleBase" id="RU004478"/>
    </source>
</evidence>
<comment type="similarity">
    <text evidence="2 5">Belongs to the GrpE family.</text>
</comment>
<comment type="function">
    <text evidence="4">Essential component of the PAM complex, a complex required for the translocation of transit peptide-containing proteins from the inner membrane into the mitochondrial matrix in an ATP-dependent manner.</text>
</comment>
<dbReference type="CDD" id="cd00446">
    <property type="entry name" value="GrpE"/>
    <property type="match status" value="1"/>
</dbReference>
<protein>
    <recommendedName>
        <fullName evidence="4">GrpE protein homolog</fullName>
    </recommendedName>
</protein>
<dbReference type="GO" id="GO:0006457">
    <property type="term" value="P:protein folding"/>
    <property type="evidence" value="ECO:0007669"/>
    <property type="project" value="InterPro"/>
</dbReference>
<dbReference type="EMBL" id="LSSM01002087">
    <property type="protein sequence ID" value="OMJ23141.1"/>
    <property type="molecule type" value="Genomic_DNA"/>
</dbReference>
<dbReference type="GO" id="GO:0051082">
    <property type="term" value="F:unfolded protein binding"/>
    <property type="evidence" value="ECO:0007669"/>
    <property type="project" value="TreeGrafter"/>
</dbReference>
<dbReference type="GO" id="GO:0001405">
    <property type="term" value="C:PAM complex, Tim23 associated import motor"/>
    <property type="evidence" value="ECO:0007669"/>
    <property type="project" value="TreeGrafter"/>
</dbReference>
<proteinExistence type="inferred from homology"/>